<dbReference type="Pfam" id="PF00999">
    <property type="entry name" value="Na_H_Exchanger"/>
    <property type="match status" value="1"/>
</dbReference>
<feature type="transmembrane region" description="Helical" evidence="11">
    <location>
        <begin position="275"/>
        <end position="296"/>
    </location>
</feature>
<comment type="caution">
    <text evidence="13">The sequence shown here is derived from an EMBL/GenBank/DDBJ whole genome shotgun (WGS) entry which is preliminary data.</text>
</comment>
<feature type="transmembrane region" description="Helical" evidence="11">
    <location>
        <begin position="102"/>
        <end position="131"/>
    </location>
</feature>
<evidence type="ECO:0000313" key="14">
    <source>
        <dbReference type="Proteomes" id="UP000198406"/>
    </source>
</evidence>
<reference evidence="13 14" key="1">
    <citation type="journal article" date="2015" name="Plant Cell">
        <title>Oil accumulation by the oleaginous diatom Fistulifera solaris as revealed by the genome and transcriptome.</title>
        <authorList>
            <person name="Tanaka T."/>
            <person name="Maeda Y."/>
            <person name="Veluchamy A."/>
            <person name="Tanaka M."/>
            <person name="Abida H."/>
            <person name="Marechal E."/>
            <person name="Bowler C."/>
            <person name="Muto M."/>
            <person name="Sunaga Y."/>
            <person name="Tanaka M."/>
            <person name="Yoshino T."/>
            <person name="Taniguchi T."/>
            <person name="Fukuda Y."/>
            <person name="Nemoto M."/>
            <person name="Matsumoto M."/>
            <person name="Wong P.S."/>
            <person name="Aburatani S."/>
            <person name="Fujibuchi W."/>
        </authorList>
    </citation>
    <scope>NUCLEOTIDE SEQUENCE [LARGE SCALE GENOMIC DNA]</scope>
    <source>
        <strain evidence="13 14">JPCC DA0580</strain>
    </source>
</reference>
<accession>A0A1Z5JFD6</accession>
<evidence type="ECO:0000256" key="9">
    <source>
        <dbReference type="ARBA" id="ARBA00023201"/>
    </source>
</evidence>
<feature type="transmembrane region" description="Helical" evidence="11">
    <location>
        <begin position="308"/>
        <end position="328"/>
    </location>
</feature>
<dbReference type="Proteomes" id="UP000198406">
    <property type="component" value="Unassembled WGS sequence"/>
</dbReference>
<feature type="transmembrane region" description="Helical" evidence="11">
    <location>
        <begin position="420"/>
        <end position="447"/>
    </location>
</feature>
<gene>
    <name evidence="13" type="ORF">FisN_24Hh042</name>
</gene>
<evidence type="ECO:0000256" key="2">
    <source>
        <dbReference type="ARBA" id="ARBA00022448"/>
    </source>
</evidence>
<keyword evidence="2" id="KW-0813">Transport</keyword>
<organism evidence="13 14">
    <name type="scientific">Fistulifera solaris</name>
    <name type="common">Oleaginous diatom</name>
    <dbReference type="NCBI Taxonomy" id="1519565"/>
    <lineage>
        <taxon>Eukaryota</taxon>
        <taxon>Sar</taxon>
        <taxon>Stramenopiles</taxon>
        <taxon>Ochrophyta</taxon>
        <taxon>Bacillariophyta</taxon>
        <taxon>Bacillariophyceae</taxon>
        <taxon>Bacillariophycidae</taxon>
        <taxon>Naviculales</taxon>
        <taxon>Naviculaceae</taxon>
        <taxon>Fistulifera</taxon>
    </lineage>
</organism>
<evidence type="ECO:0000259" key="12">
    <source>
        <dbReference type="Pfam" id="PF00999"/>
    </source>
</evidence>
<dbReference type="InParanoid" id="A0A1Z5JFD6"/>
<evidence type="ECO:0000256" key="1">
    <source>
        <dbReference type="ARBA" id="ARBA00004651"/>
    </source>
</evidence>
<evidence type="ECO:0000256" key="11">
    <source>
        <dbReference type="SAM" id="Phobius"/>
    </source>
</evidence>
<dbReference type="InterPro" id="IPR018422">
    <property type="entry name" value="Cation/H_exchanger_CPA1"/>
</dbReference>
<evidence type="ECO:0000256" key="3">
    <source>
        <dbReference type="ARBA" id="ARBA00022475"/>
    </source>
</evidence>
<keyword evidence="6" id="KW-0915">Sodium</keyword>
<feature type="transmembrane region" description="Helical" evidence="11">
    <location>
        <begin position="343"/>
        <end position="360"/>
    </location>
</feature>
<keyword evidence="4 11" id="KW-0812">Transmembrane</keyword>
<feature type="region of interest" description="Disordered" evidence="10">
    <location>
        <begin position="804"/>
        <end position="848"/>
    </location>
</feature>
<feature type="region of interest" description="Disordered" evidence="10">
    <location>
        <begin position="561"/>
        <end position="582"/>
    </location>
</feature>
<evidence type="ECO:0000256" key="7">
    <source>
        <dbReference type="ARBA" id="ARBA00023065"/>
    </source>
</evidence>
<dbReference type="PANTHER" id="PTHR10110">
    <property type="entry name" value="SODIUM/HYDROGEN EXCHANGER"/>
    <property type="match status" value="1"/>
</dbReference>
<dbReference type="GO" id="GO:0098719">
    <property type="term" value="P:sodium ion import across plasma membrane"/>
    <property type="evidence" value="ECO:0007669"/>
    <property type="project" value="TreeGrafter"/>
</dbReference>
<keyword evidence="9" id="KW-0739">Sodium transport</keyword>
<keyword evidence="5 11" id="KW-1133">Transmembrane helix</keyword>
<dbReference type="GO" id="GO:0005886">
    <property type="term" value="C:plasma membrane"/>
    <property type="evidence" value="ECO:0007669"/>
    <property type="project" value="UniProtKB-SubCell"/>
</dbReference>
<sequence>MNAEQELHIEPAHAVLFPSFTLLFGVVTFLVLTRSFKALPYTAVMFLLGTIMGIWVELADDSTDHITESLRLWIPIDSEVLLLVFLPGLIFKDAISLNVHLFAMAILQCIIFAFPLVLAGTVLTAIVAYYIFPYNWSWDLCLAFGSILAATDPVAVTALLEQVGAPPRLKIHIYGESLLNDGSAIVFFSIFSERFFYLLNVEGFGEDIGWVEGTLMFLKKSLGAVVIGIGFGVGLLLLLGLLNHRMSRTENVVEVMAMAAVAYTGFYVADYVCDTSGIIATVVGGVTVKLFGRALVNDIRLVDDFWALVQQILNTILFALGGAVWGSVITRGHQDGLFTRADWGYMVLLYVLFLCIRAFLFMSAYPTTKRIGLSTNVKETVFMVHGGLRGSVAIALALALDNRVHAVGASQQYIDQTTTVFSMIGGVAFMTLILQGVTASPLIRYLGLTRSSESRRKILKALQTRYRLAMVDEMVRLLTQKRFHEVNFALVKHHIPLLRDLTRQQLRDSVEKFRDKTPKEEYVPPYLQRILPYLAKDDEEESEYQKNYGFEGNEDVLHTDANDRVSQGHRNTERRQRQSNIRHMMAEDRLNIKEMRLLFLSIMKAAYERQINDGELVDKEFLTLALDQSLDCAEDDVSNGESINDWNHATAMDGFLQALVKRCINCSVAKYVFKKTRLKLGHSIRRLDIERALAFMEAHRWARDYIEKEFQDSDRELAEEGKLVMSESRCQCEKASAVFDQYGRHDVADVVSHKFCSIVINSAVSCIEKLVRAGLMHETEAEHVVTEMESSLISVRTCRLKDHPGEVPTDLYDDEEEQKGVHRERATGSLAKQPKVEDTLTQEESFVE</sequence>
<dbReference type="PANTHER" id="PTHR10110:SF86">
    <property type="entry name" value="SODIUM_HYDROGEN EXCHANGER 7"/>
    <property type="match status" value="1"/>
</dbReference>
<feature type="transmembrane region" description="Helical" evidence="11">
    <location>
        <begin position="381"/>
        <end position="400"/>
    </location>
</feature>
<feature type="transmembrane region" description="Helical" evidence="11">
    <location>
        <begin position="12"/>
        <end position="32"/>
    </location>
</feature>
<evidence type="ECO:0000256" key="8">
    <source>
        <dbReference type="ARBA" id="ARBA00023136"/>
    </source>
</evidence>
<protein>
    <recommendedName>
        <fullName evidence="12">Cation/H+ exchanger transmembrane domain-containing protein</fullName>
    </recommendedName>
</protein>
<dbReference type="GO" id="GO:0015386">
    <property type="term" value="F:potassium:proton antiporter activity"/>
    <property type="evidence" value="ECO:0007669"/>
    <property type="project" value="TreeGrafter"/>
</dbReference>
<dbReference type="EMBL" id="BDSP01000052">
    <property type="protein sequence ID" value="GAX12468.1"/>
    <property type="molecule type" value="Genomic_DNA"/>
</dbReference>
<dbReference type="Gene3D" id="6.10.140.1330">
    <property type="match status" value="1"/>
</dbReference>
<proteinExistence type="predicted"/>
<evidence type="ECO:0000313" key="13">
    <source>
        <dbReference type="EMBL" id="GAX12468.1"/>
    </source>
</evidence>
<feature type="transmembrane region" description="Helical" evidence="11">
    <location>
        <begin position="39"/>
        <end position="58"/>
    </location>
</feature>
<dbReference type="OrthoDB" id="441412at2759"/>
<keyword evidence="7" id="KW-0406">Ion transport</keyword>
<dbReference type="AlphaFoldDB" id="A0A1Z5JFD6"/>
<feature type="domain" description="Cation/H+ exchanger transmembrane" evidence="12">
    <location>
        <begin position="29"/>
        <end position="443"/>
    </location>
</feature>
<evidence type="ECO:0000256" key="4">
    <source>
        <dbReference type="ARBA" id="ARBA00022692"/>
    </source>
</evidence>
<name>A0A1Z5JFD6_FISSO</name>
<dbReference type="InterPro" id="IPR006153">
    <property type="entry name" value="Cation/H_exchanger_TM"/>
</dbReference>
<keyword evidence="3" id="KW-1003">Cell membrane</keyword>
<dbReference type="GO" id="GO:0015385">
    <property type="term" value="F:sodium:proton antiporter activity"/>
    <property type="evidence" value="ECO:0007669"/>
    <property type="project" value="InterPro"/>
</dbReference>
<dbReference type="GO" id="GO:0051453">
    <property type="term" value="P:regulation of intracellular pH"/>
    <property type="evidence" value="ECO:0007669"/>
    <property type="project" value="TreeGrafter"/>
</dbReference>
<evidence type="ECO:0000256" key="10">
    <source>
        <dbReference type="SAM" id="MobiDB-lite"/>
    </source>
</evidence>
<feature type="transmembrane region" description="Helical" evidence="11">
    <location>
        <begin position="221"/>
        <end position="240"/>
    </location>
</feature>
<keyword evidence="14" id="KW-1185">Reference proteome</keyword>
<keyword evidence="8 11" id="KW-0472">Membrane</keyword>
<evidence type="ECO:0000256" key="6">
    <source>
        <dbReference type="ARBA" id="ARBA00023053"/>
    </source>
</evidence>
<comment type="subcellular location">
    <subcellularLocation>
        <location evidence="1">Cell membrane</location>
        <topology evidence="1">Multi-pass membrane protein</topology>
    </subcellularLocation>
</comment>
<evidence type="ECO:0000256" key="5">
    <source>
        <dbReference type="ARBA" id="ARBA00022989"/>
    </source>
</evidence>